<evidence type="ECO:0000313" key="1">
    <source>
        <dbReference type="EMBL" id="JAH34852.1"/>
    </source>
</evidence>
<dbReference type="EMBL" id="GBXM01073725">
    <property type="protein sequence ID" value="JAH34852.1"/>
    <property type="molecule type" value="Transcribed_RNA"/>
</dbReference>
<accession>A0A0E9S0Y8</accession>
<sequence>MIAQDFSSHVIPLTY</sequence>
<proteinExistence type="predicted"/>
<reference evidence="1" key="2">
    <citation type="journal article" date="2015" name="Fish Shellfish Immunol.">
        <title>Early steps in the European eel (Anguilla anguilla)-Vibrio vulnificus interaction in the gills: Role of the RtxA13 toxin.</title>
        <authorList>
            <person name="Callol A."/>
            <person name="Pajuelo D."/>
            <person name="Ebbesson L."/>
            <person name="Teles M."/>
            <person name="MacKenzie S."/>
            <person name="Amaro C."/>
        </authorList>
    </citation>
    <scope>NUCLEOTIDE SEQUENCE</scope>
</reference>
<organism evidence="1">
    <name type="scientific">Anguilla anguilla</name>
    <name type="common">European freshwater eel</name>
    <name type="synonym">Muraena anguilla</name>
    <dbReference type="NCBI Taxonomy" id="7936"/>
    <lineage>
        <taxon>Eukaryota</taxon>
        <taxon>Metazoa</taxon>
        <taxon>Chordata</taxon>
        <taxon>Craniata</taxon>
        <taxon>Vertebrata</taxon>
        <taxon>Euteleostomi</taxon>
        <taxon>Actinopterygii</taxon>
        <taxon>Neopterygii</taxon>
        <taxon>Teleostei</taxon>
        <taxon>Anguilliformes</taxon>
        <taxon>Anguillidae</taxon>
        <taxon>Anguilla</taxon>
    </lineage>
</organism>
<name>A0A0E9S0Y8_ANGAN</name>
<reference evidence="1" key="1">
    <citation type="submission" date="2014-11" db="EMBL/GenBank/DDBJ databases">
        <authorList>
            <person name="Amaro Gonzalez C."/>
        </authorList>
    </citation>
    <scope>NUCLEOTIDE SEQUENCE</scope>
</reference>
<protein>
    <submittedName>
        <fullName evidence="1">Uncharacterized protein</fullName>
    </submittedName>
</protein>